<dbReference type="Pfam" id="PF20153">
    <property type="entry name" value="DUF6535"/>
    <property type="match status" value="1"/>
</dbReference>
<feature type="transmembrane region" description="Helical" evidence="1">
    <location>
        <begin position="193"/>
        <end position="217"/>
    </location>
</feature>
<name>A0A0W0FT88_MONRR</name>
<gene>
    <name evidence="3" type="ORF">WG66_8051</name>
</gene>
<feature type="transmembrane region" description="Helical" evidence="1">
    <location>
        <begin position="150"/>
        <end position="172"/>
    </location>
</feature>
<evidence type="ECO:0000313" key="4">
    <source>
        <dbReference type="Proteomes" id="UP000054988"/>
    </source>
</evidence>
<sequence length="275" mass="30607">MASGQVCWKKIAGVILFAYAMVVGQQLLCIKLKGTNIVFALVCKFGVTQSFIEVLIPPSSSASAPSQEENFGGAQYLHMMTTSNALVKKEPDGTPRNGELPYEAVAPQRATEAGEQKKSTVQAPWERLQREVAKYDDEMVKNWKDDINTVLVFAGLFSAIFTAFVIESYSWLSERVQYGQSSFKADSSSIRINCFWFFSLMFSLPAALLGLLCRQWLRGHQRDARTSTPAEELVLRRLLGDSLEKYDVSLFLSALSVLLEVTLLAALFRRCPGPL</sequence>
<organism evidence="3 4">
    <name type="scientific">Moniliophthora roreri</name>
    <name type="common">Frosty pod rot fungus</name>
    <name type="synonym">Monilia roreri</name>
    <dbReference type="NCBI Taxonomy" id="221103"/>
    <lineage>
        <taxon>Eukaryota</taxon>
        <taxon>Fungi</taxon>
        <taxon>Dikarya</taxon>
        <taxon>Basidiomycota</taxon>
        <taxon>Agaricomycotina</taxon>
        <taxon>Agaricomycetes</taxon>
        <taxon>Agaricomycetidae</taxon>
        <taxon>Agaricales</taxon>
        <taxon>Marasmiineae</taxon>
        <taxon>Marasmiaceae</taxon>
        <taxon>Moniliophthora</taxon>
    </lineage>
</organism>
<feature type="transmembrane region" description="Helical" evidence="1">
    <location>
        <begin position="248"/>
        <end position="268"/>
    </location>
</feature>
<keyword evidence="1" id="KW-0812">Transmembrane</keyword>
<evidence type="ECO:0000259" key="2">
    <source>
        <dbReference type="Pfam" id="PF20153"/>
    </source>
</evidence>
<accession>A0A0W0FT88</accession>
<dbReference type="AlphaFoldDB" id="A0A0W0FT88"/>
<dbReference type="EMBL" id="LATX01001682">
    <property type="protein sequence ID" value="KTB39400.1"/>
    <property type="molecule type" value="Genomic_DNA"/>
</dbReference>
<dbReference type="Proteomes" id="UP000054988">
    <property type="component" value="Unassembled WGS sequence"/>
</dbReference>
<evidence type="ECO:0000256" key="1">
    <source>
        <dbReference type="SAM" id="Phobius"/>
    </source>
</evidence>
<feature type="domain" description="DUF6535" evidence="2">
    <location>
        <begin position="125"/>
        <end position="264"/>
    </location>
</feature>
<comment type="caution">
    <text evidence="3">The sequence shown here is derived from an EMBL/GenBank/DDBJ whole genome shotgun (WGS) entry which is preliminary data.</text>
</comment>
<keyword evidence="1" id="KW-1133">Transmembrane helix</keyword>
<keyword evidence="1" id="KW-0472">Membrane</keyword>
<proteinExistence type="predicted"/>
<reference evidence="3 4" key="1">
    <citation type="submission" date="2015-12" db="EMBL/GenBank/DDBJ databases">
        <title>Draft genome sequence of Moniliophthora roreri, the causal agent of frosty pod rot of cacao.</title>
        <authorList>
            <person name="Aime M.C."/>
            <person name="Diaz-Valderrama J.R."/>
            <person name="Kijpornyongpan T."/>
            <person name="Phillips-Mora W."/>
        </authorList>
    </citation>
    <scope>NUCLEOTIDE SEQUENCE [LARGE SCALE GENOMIC DNA]</scope>
    <source>
        <strain evidence="3 4">MCA 2952</strain>
    </source>
</reference>
<evidence type="ECO:0000313" key="3">
    <source>
        <dbReference type="EMBL" id="KTB39400.1"/>
    </source>
</evidence>
<dbReference type="InterPro" id="IPR045338">
    <property type="entry name" value="DUF6535"/>
</dbReference>
<protein>
    <recommendedName>
        <fullName evidence="2">DUF6535 domain-containing protein</fullName>
    </recommendedName>
</protein>